<evidence type="ECO:0000313" key="9">
    <source>
        <dbReference type="Proteomes" id="UP000502179"/>
    </source>
</evidence>
<evidence type="ECO:0000256" key="3">
    <source>
        <dbReference type="ARBA" id="ARBA00022475"/>
    </source>
</evidence>
<evidence type="ECO:0000256" key="5">
    <source>
        <dbReference type="ARBA" id="ARBA00022847"/>
    </source>
</evidence>
<dbReference type="FunFam" id="1.10.3860.10:FF:000001">
    <property type="entry name" value="C4-dicarboxylate transport protein"/>
    <property type="match status" value="1"/>
</dbReference>
<dbReference type="PRINTS" id="PR00173">
    <property type="entry name" value="EDTRNSPORT"/>
</dbReference>
<dbReference type="PANTHER" id="PTHR11958">
    <property type="entry name" value="SODIUM/DICARBOXYLATE SYMPORTER-RELATED"/>
    <property type="match status" value="1"/>
</dbReference>
<keyword evidence="4" id="KW-0812">Transmembrane</keyword>
<keyword evidence="5" id="KW-0769">Symport</keyword>
<proteinExistence type="predicted"/>
<name>A0A6G7PXL2_9BACT</name>
<dbReference type="GO" id="GO:0006835">
    <property type="term" value="P:dicarboxylic acid transport"/>
    <property type="evidence" value="ECO:0007669"/>
    <property type="project" value="UniProtKB-ARBA"/>
</dbReference>
<evidence type="ECO:0000256" key="4">
    <source>
        <dbReference type="ARBA" id="ARBA00022692"/>
    </source>
</evidence>
<accession>A0A6G7PXL2</accession>
<dbReference type="PANTHER" id="PTHR11958:SF63">
    <property type="entry name" value="AMINO ACID TRANSPORTER"/>
    <property type="match status" value="1"/>
</dbReference>
<dbReference type="RefSeq" id="WP_166032646.1">
    <property type="nucleotide sequence ID" value="NZ_CP048877.1"/>
</dbReference>
<dbReference type="EMBL" id="CP048877">
    <property type="protein sequence ID" value="QIJ72429.1"/>
    <property type="molecule type" value="Genomic_DNA"/>
</dbReference>
<evidence type="ECO:0000313" key="8">
    <source>
        <dbReference type="EMBL" id="QIJ72429.1"/>
    </source>
</evidence>
<organism evidence="8 9">
    <name type="scientific">Thermosulfuriphilus ammonigenes</name>
    <dbReference type="NCBI Taxonomy" id="1936021"/>
    <lineage>
        <taxon>Bacteria</taxon>
        <taxon>Pseudomonadati</taxon>
        <taxon>Thermodesulfobacteriota</taxon>
        <taxon>Thermodesulfobacteria</taxon>
        <taxon>Thermodesulfobacteriales</taxon>
        <taxon>Thermodesulfobacteriaceae</taxon>
        <taxon>Thermosulfuriphilus</taxon>
    </lineage>
</organism>
<dbReference type="AlphaFoldDB" id="A0A6G7PXL2"/>
<evidence type="ECO:0000256" key="2">
    <source>
        <dbReference type="ARBA" id="ARBA00022448"/>
    </source>
</evidence>
<keyword evidence="9" id="KW-1185">Reference proteome</keyword>
<reference evidence="8 9" key="1">
    <citation type="submission" date="2020-02" db="EMBL/GenBank/DDBJ databases">
        <title>Genome analysis of Thermosulfuriphilus ammonigenes ST65T, an anaerobic thermophilic chemolithoautotrophic bacterium isolated from a deep-sea hydrothermal vent.</title>
        <authorList>
            <person name="Slobodkina G."/>
            <person name="Allioux M."/>
            <person name="Merkel A."/>
            <person name="Alain K."/>
            <person name="Jebbar M."/>
            <person name="Slobodkin A."/>
        </authorList>
    </citation>
    <scope>NUCLEOTIDE SEQUENCE [LARGE SCALE GENOMIC DNA]</scope>
    <source>
        <strain evidence="8 9">ST65</strain>
    </source>
</reference>
<evidence type="ECO:0000256" key="6">
    <source>
        <dbReference type="ARBA" id="ARBA00022989"/>
    </source>
</evidence>
<dbReference type="GO" id="GO:0015293">
    <property type="term" value="F:symporter activity"/>
    <property type="evidence" value="ECO:0007669"/>
    <property type="project" value="UniProtKB-KW"/>
</dbReference>
<keyword evidence="7" id="KW-0472">Membrane</keyword>
<dbReference type="SUPFAM" id="SSF118215">
    <property type="entry name" value="Proton glutamate symport protein"/>
    <property type="match status" value="1"/>
</dbReference>
<evidence type="ECO:0000256" key="7">
    <source>
        <dbReference type="ARBA" id="ARBA00023136"/>
    </source>
</evidence>
<evidence type="ECO:0000256" key="1">
    <source>
        <dbReference type="ARBA" id="ARBA00004651"/>
    </source>
</evidence>
<dbReference type="GO" id="GO:0005886">
    <property type="term" value="C:plasma membrane"/>
    <property type="evidence" value="ECO:0007669"/>
    <property type="project" value="UniProtKB-SubCell"/>
</dbReference>
<sequence length="396" mass="42439">MRFLRSVENQTLLAIVVGILLGLYLPQLATSIQLVGELFLRLLKMIIAPLIFASVFVSLSGLGSLRKVREIGGKTVAYYLTTTAFSVTAGLVLVNIIKPGREIHFFQKTETAEIGHFGLRDLFFSLIPANPIKSLAEAEVLPIIFFALILGLATLNLREEKKRLLFDLFEALNDALITLIRAIVRLTPFGVLAIVANIVAEKGLSPLFHLWEYVLTVAAGLLIHAALTLGFLLATLGGTSPLKYFLAVREALLVAFSTASSSATLPISLEVAEERAGVPKKVAGFVLPLGATINMDGTALYEAVAALFIANAYQIELSLGQQMVIFLTATLASIGAAGIPSAGLVTMTMVLQAVGLPLEGIGLILAVDRFLDMLRTAVNVWGDLIGARIITRLTES</sequence>
<dbReference type="InterPro" id="IPR050746">
    <property type="entry name" value="DAACS"/>
</dbReference>
<gene>
    <name evidence="8" type="ORF">G4V39_09170</name>
</gene>
<dbReference type="KEGG" id="tav:G4V39_09170"/>
<dbReference type="Gene3D" id="1.10.3860.10">
    <property type="entry name" value="Sodium:dicarboxylate symporter"/>
    <property type="match status" value="1"/>
</dbReference>
<dbReference type="InterPro" id="IPR001991">
    <property type="entry name" value="Na-dicarboxylate_symporter"/>
</dbReference>
<keyword evidence="3" id="KW-1003">Cell membrane</keyword>
<dbReference type="InterPro" id="IPR036458">
    <property type="entry name" value="Na:dicarbo_symporter_sf"/>
</dbReference>
<keyword evidence="2" id="KW-0813">Transport</keyword>
<keyword evidence="6" id="KW-1133">Transmembrane helix</keyword>
<protein>
    <submittedName>
        <fullName evidence="8">Dicarboxylate/amino acid:cation symporter</fullName>
    </submittedName>
</protein>
<comment type="subcellular location">
    <subcellularLocation>
        <location evidence="1">Cell membrane</location>
        <topology evidence="1">Multi-pass membrane protein</topology>
    </subcellularLocation>
</comment>
<dbReference type="Proteomes" id="UP000502179">
    <property type="component" value="Chromosome"/>
</dbReference>
<dbReference type="Pfam" id="PF00375">
    <property type="entry name" value="SDF"/>
    <property type="match status" value="1"/>
</dbReference>